<feature type="compositionally biased region" description="Polar residues" evidence="1">
    <location>
        <begin position="75"/>
        <end position="89"/>
    </location>
</feature>
<feature type="compositionally biased region" description="Polar residues" evidence="1">
    <location>
        <begin position="192"/>
        <end position="203"/>
    </location>
</feature>
<feature type="region of interest" description="Disordered" evidence="1">
    <location>
        <begin position="67"/>
        <end position="235"/>
    </location>
</feature>
<name>A0AA43TYV0_9LECA</name>
<sequence length="383" mass="40115">MRSYIFFSVIAAGGTFASPFAPQALASKHKHVGVFEARAVFKPLLEEEPLIDRHQNALVRRQGSFAVSSTSGSSPFDQVQADTNSNGNSEDPVDDYSLSITGGNQGNRNTIGSGTQPSGNTLATRPGSKLAAEQSTDNTTDVSTNTVGNDDGTGNTTESTGGTPGANQDTTTTPSQEDTTTTPGGCAHEQGIPQSFCPSNTPAVQRLKSRHLKSLPRQQPSSSSPSSTPSSSGSTDYLLTLNSYRSKFCLPPLTRSPALEANAATQGTISHGSVRSMTESACPGEAQVMAGGSAQNFDLAMRVWVCEVTTSNVDHQGCVDAWCAYGFRWTERGHFDLLVGGKAGGYTSVGCASTALEGGGMGSWRRRLRGCGLVRWGGGEWGL</sequence>
<accession>A0AA43TYV0</accession>
<gene>
    <name evidence="2" type="ORF">OHK93_004577</name>
</gene>
<dbReference type="InterPro" id="IPR035940">
    <property type="entry name" value="CAP_sf"/>
</dbReference>
<evidence type="ECO:0000313" key="3">
    <source>
        <dbReference type="Proteomes" id="UP001161017"/>
    </source>
</evidence>
<dbReference type="Proteomes" id="UP001161017">
    <property type="component" value="Unassembled WGS sequence"/>
</dbReference>
<comment type="caution">
    <text evidence="2">The sequence shown here is derived from an EMBL/GenBank/DDBJ whole genome shotgun (WGS) entry which is preliminary data.</text>
</comment>
<dbReference type="AlphaFoldDB" id="A0AA43TYV0"/>
<keyword evidence="3" id="KW-1185">Reference proteome</keyword>
<organism evidence="2 3">
    <name type="scientific">Ramalina farinacea</name>
    <dbReference type="NCBI Taxonomy" id="258253"/>
    <lineage>
        <taxon>Eukaryota</taxon>
        <taxon>Fungi</taxon>
        <taxon>Dikarya</taxon>
        <taxon>Ascomycota</taxon>
        <taxon>Pezizomycotina</taxon>
        <taxon>Lecanoromycetes</taxon>
        <taxon>OSLEUM clade</taxon>
        <taxon>Lecanoromycetidae</taxon>
        <taxon>Lecanorales</taxon>
        <taxon>Lecanorineae</taxon>
        <taxon>Ramalinaceae</taxon>
        <taxon>Ramalina</taxon>
    </lineage>
</organism>
<evidence type="ECO:0000256" key="1">
    <source>
        <dbReference type="SAM" id="MobiDB-lite"/>
    </source>
</evidence>
<feature type="compositionally biased region" description="Low complexity" evidence="1">
    <location>
        <begin position="168"/>
        <end position="183"/>
    </location>
</feature>
<feature type="compositionally biased region" description="Polar residues" evidence="1">
    <location>
        <begin position="98"/>
        <end position="123"/>
    </location>
</feature>
<proteinExistence type="predicted"/>
<evidence type="ECO:0000313" key="2">
    <source>
        <dbReference type="EMBL" id="MDI1492794.1"/>
    </source>
</evidence>
<reference evidence="2" key="1">
    <citation type="journal article" date="2023" name="Genome Biol. Evol.">
        <title>First Whole Genome Sequence and Flow Cytometry Genome Size Data for the Lichen-Forming Fungus Ramalina farinacea (Ascomycota).</title>
        <authorList>
            <person name="Llewellyn T."/>
            <person name="Mian S."/>
            <person name="Hill R."/>
            <person name="Leitch I.J."/>
            <person name="Gaya E."/>
        </authorList>
    </citation>
    <scope>NUCLEOTIDE SEQUENCE</scope>
    <source>
        <strain evidence="2">LIQ254RAFAR</strain>
    </source>
</reference>
<feature type="compositionally biased region" description="Low complexity" evidence="1">
    <location>
        <begin position="220"/>
        <end position="235"/>
    </location>
</feature>
<dbReference type="SUPFAM" id="SSF55797">
    <property type="entry name" value="PR-1-like"/>
    <property type="match status" value="1"/>
</dbReference>
<dbReference type="EMBL" id="JAPUFD010000021">
    <property type="protein sequence ID" value="MDI1492794.1"/>
    <property type="molecule type" value="Genomic_DNA"/>
</dbReference>
<protein>
    <submittedName>
        <fullName evidence="2">Uncharacterized protein</fullName>
    </submittedName>
</protein>
<feature type="compositionally biased region" description="Low complexity" evidence="1">
    <location>
        <begin position="135"/>
        <end position="161"/>
    </location>
</feature>